<name>A0A5E4GKU4_PRUDU</name>
<evidence type="ECO:0000313" key="2">
    <source>
        <dbReference type="EMBL" id="VVA40192.1"/>
    </source>
</evidence>
<proteinExistence type="predicted"/>
<keyword evidence="1" id="KW-1133">Transmembrane helix</keyword>
<evidence type="ECO:0000256" key="1">
    <source>
        <dbReference type="SAM" id="Phobius"/>
    </source>
</evidence>
<protein>
    <submittedName>
        <fullName evidence="2">Uncharacterized protein</fullName>
    </submittedName>
</protein>
<reference evidence="3" key="1">
    <citation type="journal article" date="2020" name="Plant J.">
        <title>Transposons played a major role in the diversification between the closely related almond and peach genomes: results from the almond genome sequence.</title>
        <authorList>
            <person name="Alioto T."/>
            <person name="Alexiou K.G."/>
            <person name="Bardil A."/>
            <person name="Barteri F."/>
            <person name="Castanera R."/>
            <person name="Cruz F."/>
            <person name="Dhingra A."/>
            <person name="Duval H."/>
            <person name="Fernandez I Marti A."/>
            <person name="Frias L."/>
            <person name="Galan B."/>
            <person name="Garcia J.L."/>
            <person name="Howad W."/>
            <person name="Gomez-Garrido J."/>
            <person name="Gut M."/>
            <person name="Julca I."/>
            <person name="Morata J."/>
            <person name="Puigdomenech P."/>
            <person name="Ribeca P."/>
            <person name="Rubio Cabetas M.J."/>
            <person name="Vlasova A."/>
            <person name="Wirthensohn M."/>
            <person name="Garcia-Mas J."/>
            <person name="Gabaldon T."/>
            <person name="Casacuberta J.M."/>
            <person name="Arus P."/>
        </authorList>
    </citation>
    <scope>NUCLEOTIDE SEQUENCE [LARGE SCALE GENOMIC DNA]</scope>
    <source>
        <strain evidence="3">cv. Texas</strain>
    </source>
</reference>
<dbReference type="EMBL" id="CABIKO010000932">
    <property type="protein sequence ID" value="VVA40192.1"/>
    <property type="molecule type" value="Genomic_DNA"/>
</dbReference>
<dbReference type="InParanoid" id="A0A5E4GKU4"/>
<organism evidence="2 3">
    <name type="scientific">Prunus dulcis</name>
    <name type="common">Almond</name>
    <name type="synonym">Amygdalus dulcis</name>
    <dbReference type="NCBI Taxonomy" id="3755"/>
    <lineage>
        <taxon>Eukaryota</taxon>
        <taxon>Viridiplantae</taxon>
        <taxon>Streptophyta</taxon>
        <taxon>Embryophyta</taxon>
        <taxon>Tracheophyta</taxon>
        <taxon>Spermatophyta</taxon>
        <taxon>Magnoliopsida</taxon>
        <taxon>eudicotyledons</taxon>
        <taxon>Gunneridae</taxon>
        <taxon>Pentapetalae</taxon>
        <taxon>rosids</taxon>
        <taxon>fabids</taxon>
        <taxon>Rosales</taxon>
        <taxon>Rosaceae</taxon>
        <taxon>Amygdaloideae</taxon>
        <taxon>Amygdaleae</taxon>
        <taxon>Prunus</taxon>
    </lineage>
</organism>
<sequence length="180" mass="19338">MVVVVVLVVEVVVAVEVLEEVVVVVVVVEDDEEDDVVVAVAVTVAVGLAVAVAVAVVVEVMNVVVQAVKLDAKVEVVSFFKMNDGTTLVSFHYLQIFYSSRSAPNYVEKFALTSMISCFDGEGSTVVEPLPLLFLSVVKLGKKGCCCIPASSPCHAAKFLSGPKDRLRQLFLVWCYLEAV</sequence>
<accession>A0A5E4GKU4</accession>
<dbReference type="Proteomes" id="UP000327085">
    <property type="component" value="Chromosome 4"/>
</dbReference>
<evidence type="ECO:0000313" key="3">
    <source>
        <dbReference type="Proteomes" id="UP000327085"/>
    </source>
</evidence>
<dbReference type="AlphaFoldDB" id="A0A5E4GKU4"/>
<keyword evidence="1" id="KW-0812">Transmembrane</keyword>
<gene>
    <name evidence="2" type="ORF">ALMOND_2B023915</name>
</gene>
<keyword evidence="1" id="KW-0472">Membrane</keyword>
<dbReference type="Gramene" id="VVA40192">
    <property type="protein sequence ID" value="VVA40192"/>
    <property type="gene ID" value="Prudul26B023915"/>
</dbReference>
<feature type="transmembrane region" description="Helical" evidence="1">
    <location>
        <begin position="38"/>
        <end position="65"/>
    </location>
</feature>